<dbReference type="GO" id="GO:0006355">
    <property type="term" value="P:regulation of DNA-templated transcription"/>
    <property type="evidence" value="ECO:0000318"/>
    <property type="project" value="GO_Central"/>
</dbReference>
<evidence type="ECO:0000256" key="2">
    <source>
        <dbReference type="ARBA" id="ARBA00023242"/>
    </source>
</evidence>
<accession>W1NRI3</accession>
<keyword evidence="5" id="KW-1185">Reference proteome</keyword>
<dbReference type="OMA" id="FYHINEL"/>
<dbReference type="AlphaFoldDB" id="W1NRI3"/>
<evidence type="ECO:0000259" key="3">
    <source>
        <dbReference type="Pfam" id="PF22754"/>
    </source>
</evidence>
<dbReference type="OrthoDB" id="1057417at2759"/>
<evidence type="ECO:0000313" key="5">
    <source>
        <dbReference type="Proteomes" id="UP000017836"/>
    </source>
</evidence>
<dbReference type="PANTHER" id="PTHR31945:SF5">
    <property type="entry name" value="TRANSCRIPTION FACTOR SCREAM-LIKE PROTEIN"/>
    <property type="match status" value="1"/>
</dbReference>
<sequence length="150" mass="17182">MVCKSHQKTVIYQNLRALRSITKSSSVKETAIILDAVRYIWELKMKVERLYLQLHLSDPLEVRTERIGKGFLVRLWSLKRDNLLVTILETFEGLGLNVLQARVSSKDYFYMEAFCVEQGERVEGHVLKQTVIEAVKSGKCKITGCMGVDC</sequence>
<dbReference type="InterPro" id="IPR054502">
    <property type="entry name" value="bHLH-TF_ACT-like_plant"/>
</dbReference>
<keyword evidence="2" id="KW-0539">Nucleus</keyword>
<name>W1NRI3_AMBTC</name>
<dbReference type="Gramene" id="ERM97635">
    <property type="protein sequence ID" value="ERM97635"/>
    <property type="gene ID" value="AMTR_s00130p00039420"/>
</dbReference>
<comment type="subcellular location">
    <subcellularLocation>
        <location evidence="1">Nucleus</location>
    </subcellularLocation>
</comment>
<dbReference type="Proteomes" id="UP000017836">
    <property type="component" value="Unassembled WGS sequence"/>
</dbReference>
<evidence type="ECO:0000313" key="4">
    <source>
        <dbReference type="EMBL" id="ERM97635.1"/>
    </source>
</evidence>
<dbReference type="HOGENOM" id="CLU_121145_1_0_1"/>
<feature type="domain" description="Plant bHLH transcription factor ACT-like" evidence="3">
    <location>
        <begin position="61"/>
        <end position="135"/>
    </location>
</feature>
<evidence type="ECO:0000256" key="1">
    <source>
        <dbReference type="ARBA" id="ARBA00004123"/>
    </source>
</evidence>
<reference evidence="5" key="1">
    <citation type="journal article" date="2013" name="Science">
        <title>The Amborella genome and the evolution of flowering plants.</title>
        <authorList>
            <consortium name="Amborella Genome Project"/>
        </authorList>
    </citation>
    <scope>NUCLEOTIDE SEQUENCE [LARGE SCALE GENOMIC DNA]</scope>
</reference>
<dbReference type="GO" id="GO:0043565">
    <property type="term" value="F:sequence-specific DNA binding"/>
    <property type="evidence" value="ECO:0000318"/>
    <property type="project" value="GO_Central"/>
</dbReference>
<proteinExistence type="predicted"/>
<dbReference type="GO" id="GO:0003700">
    <property type="term" value="F:DNA-binding transcription factor activity"/>
    <property type="evidence" value="ECO:0000318"/>
    <property type="project" value="GO_Central"/>
</dbReference>
<dbReference type="EMBL" id="KI395898">
    <property type="protein sequence ID" value="ERM97635.1"/>
    <property type="molecule type" value="Genomic_DNA"/>
</dbReference>
<organism evidence="4 5">
    <name type="scientific">Amborella trichopoda</name>
    <dbReference type="NCBI Taxonomy" id="13333"/>
    <lineage>
        <taxon>Eukaryota</taxon>
        <taxon>Viridiplantae</taxon>
        <taxon>Streptophyta</taxon>
        <taxon>Embryophyta</taxon>
        <taxon>Tracheophyta</taxon>
        <taxon>Spermatophyta</taxon>
        <taxon>Magnoliopsida</taxon>
        <taxon>Amborellales</taxon>
        <taxon>Amborellaceae</taxon>
        <taxon>Amborella</taxon>
    </lineage>
</organism>
<protein>
    <recommendedName>
        <fullName evidence="3">Plant bHLH transcription factor ACT-like domain-containing protein</fullName>
    </recommendedName>
</protein>
<dbReference type="PANTHER" id="PTHR31945">
    <property type="entry name" value="TRANSCRIPTION FACTOR SCREAM2-RELATED"/>
    <property type="match status" value="1"/>
</dbReference>
<dbReference type="GO" id="GO:0005634">
    <property type="term" value="C:nucleus"/>
    <property type="evidence" value="ECO:0000318"/>
    <property type="project" value="GO_Central"/>
</dbReference>
<gene>
    <name evidence="4" type="ORF">AMTR_s00130p00039420</name>
</gene>
<dbReference type="KEGG" id="atr:18425612"/>
<dbReference type="Pfam" id="PF22754">
    <property type="entry name" value="bHLH-TF_ACT-like_plant"/>
    <property type="match status" value="1"/>
</dbReference>
<dbReference type="InterPro" id="IPR051358">
    <property type="entry name" value="TF_AMS/ICE1/BHLH6-like"/>
</dbReference>